<dbReference type="InterPro" id="IPR050129">
    <property type="entry name" value="Zn_alcohol_dh"/>
</dbReference>
<dbReference type="InterPro" id="IPR013154">
    <property type="entry name" value="ADH-like_N"/>
</dbReference>
<feature type="domain" description="Alcohol dehydrogenase-like N-terminal" evidence="4">
    <location>
        <begin position="23"/>
        <end position="133"/>
    </location>
</feature>
<gene>
    <name evidence="5" type="ORF">ACFQ34_19470</name>
</gene>
<dbReference type="Proteomes" id="UP001597182">
    <property type="component" value="Unassembled WGS sequence"/>
</dbReference>
<keyword evidence="6" id="KW-1185">Reference proteome</keyword>
<dbReference type="SUPFAM" id="SSF50129">
    <property type="entry name" value="GroES-like"/>
    <property type="match status" value="1"/>
</dbReference>
<dbReference type="InterPro" id="IPR036291">
    <property type="entry name" value="NAD(P)-bd_dom_sf"/>
</dbReference>
<evidence type="ECO:0000256" key="2">
    <source>
        <dbReference type="ARBA" id="ARBA00023002"/>
    </source>
</evidence>
<feature type="domain" description="Alcohol dehydrogenase-like C-terminal" evidence="3">
    <location>
        <begin position="171"/>
        <end position="287"/>
    </location>
</feature>
<keyword evidence="2" id="KW-0560">Oxidoreductase</keyword>
<evidence type="ECO:0000313" key="5">
    <source>
        <dbReference type="EMBL" id="MFD1235473.1"/>
    </source>
</evidence>
<sequence length="333" mass="33586">MRAAVTTGPRDIRVETVAEPDPGPGDAVVDVGTVGLCGTDLHMYLGERHDTGFPLRQGHEVGGTLTSLPRGYDGPLQVGDTVTINPAIPCGRCRPCTRGRWPACTSFRALGVALPGGLAEQVVAPVGQLFGAPGLTPTEAALVEPFSIAAMAVARAELRGDERIAIVGAGPIGLAVTVCAAAAGHEILVSDPVAGRRALAAELGAARVVDPLAEPGAVADWSHGEGADVAFEASGTRPGLESALGAVGNGGRLVVVGVAAHDLVVPVPKVLFEGVTIVGARAGLFPEALAVVGAQREAVARFVSATYPLDDVAAAFDHAITGAAEIVKVLVTP</sequence>
<proteinExistence type="predicted"/>
<comment type="cofactor">
    <cofactor evidence="1">
        <name>Zn(2+)</name>
        <dbReference type="ChEBI" id="CHEBI:29105"/>
    </cofactor>
</comment>
<dbReference type="SUPFAM" id="SSF51735">
    <property type="entry name" value="NAD(P)-binding Rossmann-fold domains"/>
    <property type="match status" value="1"/>
</dbReference>
<dbReference type="Pfam" id="PF00107">
    <property type="entry name" value="ADH_zinc_N"/>
    <property type="match status" value="1"/>
</dbReference>
<dbReference type="Pfam" id="PF08240">
    <property type="entry name" value="ADH_N"/>
    <property type="match status" value="1"/>
</dbReference>
<evidence type="ECO:0000259" key="3">
    <source>
        <dbReference type="Pfam" id="PF00107"/>
    </source>
</evidence>
<dbReference type="Gene3D" id="3.90.180.10">
    <property type="entry name" value="Medium-chain alcohol dehydrogenases, catalytic domain"/>
    <property type="match status" value="1"/>
</dbReference>
<dbReference type="RefSeq" id="WP_339122340.1">
    <property type="nucleotide sequence ID" value="NZ_BAABKS010000005.1"/>
</dbReference>
<dbReference type="PANTHER" id="PTHR43401">
    <property type="entry name" value="L-THREONINE 3-DEHYDROGENASE"/>
    <property type="match status" value="1"/>
</dbReference>
<accession>A0ABW3VKR0</accession>
<evidence type="ECO:0000259" key="4">
    <source>
        <dbReference type="Pfam" id="PF08240"/>
    </source>
</evidence>
<dbReference type="InterPro" id="IPR011032">
    <property type="entry name" value="GroES-like_sf"/>
</dbReference>
<dbReference type="Gene3D" id="3.40.50.720">
    <property type="entry name" value="NAD(P)-binding Rossmann-like Domain"/>
    <property type="match status" value="1"/>
</dbReference>
<comment type="caution">
    <text evidence="5">The sequence shown here is derived from an EMBL/GenBank/DDBJ whole genome shotgun (WGS) entry which is preliminary data.</text>
</comment>
<dbReference type="PANTHER" id="PTHR43401:SF2">
    <property type="entry name" value="L-THREONINE 3-DEHYDROGENASE"/>
    <property type="match status" value="1"/>
</dbReference>
<reference evidence="6" key="1">
    <citation type="journal article" date="2019" name="Int. J. Syst. Evol. Microbiol.">
        <title>The Global Catalogue of Microorganisms (GCM) 10K type strain sequencing project: providing services to taxonomists for standard genome sequencing and annotation.</title>
        <authorList>
            <consortium name="The Broad Institute Genomics Platform"/>
            <consortium name="The Broad Institute Genome Sequencing Center for Infectious Disease"/>
            <person name="Wu L."/>
            <person name="Ma J."/>
        </authorList>
    </citation>
    <scope>NUCLEOTIDE SEQUENCE [LARGE SCALE GENOMIC DNA]</scope>
    <source>
        <strain evidence="6">CCUG 49018</strain>
    </source>
</reference>
<evidence type="ECO:0000256" key="1">
    <source>
        <dbReference type="ARBA" id="ARBA00001947"/>
    </source>
</evidence>
<evidence type="ECO:0000313" key="6">
    <source>
        <dbReference type="Proteomes" id="UP001597182"/>
    </source>
</evidence>
<dbReference type="InterPro" id="IPR013149">
    <property type="entry name" value="ADH-like_C"/>
</dbReference>
<protein>
    <submittedName>
        <fullName evidence="5">Zinc-binding dehydrogenase</fullName>
    </submittedName>
</protein>
<name>A0ABW3VKR0_9PSEU</name>
<organism evidence="5 6">
    <name type="scientific">Pseudonocardia benzenivorans</name>
    <dbReference type="NCBI Taxonomy" id="228005"/>
    <lineage>
        <taxon>Bacteria</taxon>
        <taxon>Bacillati</taxon>
        <taxon>Actinomycetota</taxon>
        <taxon>Actinomycetes</taxon>
        <taxon>Pseudonocardiales</taxon>
        <taxon>Pseudonocardiaceae</taxon>
        <taxon>Pseudonocardia</taxon>
    </lineage>
</organism>
<dbReference type="EMBL" id="JBHTMB010000164">
    <property type="protein sequence ID" value="MFD1235473.1"/>
    <property type="molecule type" value="Genomic_DNA"/>
</dbReference>